<organism evidence="8">
    <name type="scientific">Candidatus Methanosuratincola petrocarbonis</name>
    <name type="common">ex Vanwonterghem et al. 2016</name>
    <dbReference type="NCBI Taxonomy" id="1867261"/>
    <lineage>
        <taxon>Archaea</taxon>
        <taxon>Thermoproteota</taxon>
        <taxon>Methanosuratincolia</taxon>
        <taxon>Candidatus Methanomethylicales</taxon>
        <taxon>Candidatus Methanomethylicaceae</taxon>
        <taxon>Candidatus Methanosuratincola (ex Vanwonterghem et al. 2016)</taxon>
    </lineage>
</organism>
<proteinExistence type="predicted"/>
<dbReference type="Pfam" id="PF00662">
    <property type="entry name" value="Proton_antipo_N"/>
    <property type="match status" value="1"/>
</dbReference>
<dbReference type="EMBL" id="DRVT01000018">
    <property type="protein sequence ID" value="HHI48886.1"/>
    <property type="molecule type" value="Genomic_DNA"/>
</dbReference>
<dbReference type="InterPro" id="IPR018393">
    <property type="entry name" value="NADHpl_OxRdtase_5_subgr"/>
</dbReference>
<protein>
    <submittedName>
        <fullName evidence="8">NADH-quinone oxidoreductase subunit L</fullName>
    </submittedName>
</protein>
<dbReference type="AlphaFoldDB" id="A0A7J3UYD7"/>
<feature type="transmembrane region" description="Helical" evidence="5">
    <location>
        <begin position="130"/>
        <end position="159"/>
    </location>
</feature>
<dbReference type="GO" id="GO:0016020">
    <property type="term" value="C:membrane"/>
    <property type="evidence" value="ECO:0007669"/>
    <property type="project" value="UniProtKB-SubCell"/>
</dbReference>
<dbReference type="InterPro" id="IPR003945">
    <property type="entry name" value="NU5C-like"/>
</dbReference>
<feature type="transmembrane region" description="Helical" evidence="5">
    <location>
        <begin position="417"/>
        <end position="438"/>
    </location>
</feature>
<dbReference type="PANTHER" id="PTHR42829">
    <property type="entry name" value="NADH-UBIQUINONE OXIDOREDUCTASE CHAIN 5"/>
    <property type="match status" value="1"/>
</dbReference>
<name>A0A7J3UYD7_9CREN</name>
<gene>
    <name evidence="8" type="ORF">ENL91_01795</name>
</gene>
<feature type="transmembrane region" description="Helical" evidence="5">
    <location>
        <begin position="492"/>
        <end position="512"/>
    </location>
</feature>
<feature type="transmembrane region" description="Helical" evidence="5">
    <location>
        <begin position="65"/>
        <end position="83"/>
    </location>
</feature>
<keyword evidence="4 5" id="KW-0472">Membrane</keyword>
<comment type="subcellular location">
    <subcellularLocation>
        <location evidence="1">Membrane</location>
        <topology evidence="1">Multi-pass membrane protein</topology>
    </subcellularLocation>
</comment>
<evidence type="ECO:0000259" key="6">
    <source>
        <dbReference type="Pfam" id="PF00361"/>
    </source>
</evidence>
<comment type="caution">
    <text evidence="8">The sequence shown here is derived from an EMBL/GenBank/DDBJ whole genome shotgun (WGS) entry which is preliminary data.</text>
</comment>
<evidence type="ECO:0000256" key="1">
    <source>
        <dbReference type="ARBA" id="ARBA00004141"/>
    </source>
</evidence>
<keyword evidence="3 5" id="KW-1133">Transmembrane helix</keyword>
<dbReference type="Pfam" id="PF00361">
    <property type="entry name" value="Proton_antipo_M"/>
    <property type="match status" value="1"/>
</dbReference>
<dbReference type="GO" id="GO:0003954">
    <property type="term" value="F:NADH dehydrogenase activity"/>
    <property type="evidence" value="ECO:0007669"/>
    <property type="project" value="TreeGrafter"/>
</dbReference>
<keyword evidence="2 5" id="KW-0812">Transmembrane</keyword>
<feature type="transmembrane region" description="Helical" evidence="5">
    <location>
        <begin position="576"/>
        <end position="600"/>
    </location>
</feature>
<evidence type="ECO:0000256" key="3">
    <source>
        <dbReference type="ARBA" id="ARBA00022989"/>
    </source>
</evidence>
<feature type="transmembrane region" description="Helical" evidence="5">
    <location>
        <begin position="533"/>
        <end position="556"/>
    </location>
</feature>
<evidence type="ECO:0000259" key="7">
    <source>
        <dbReference type="Pfam" id="PF00662"/>
    </source>
</evidence>
<feature type="transmembrane region" description="Helical" evidence="5">
    <location>
        <begin position="356"/>
        <end position="377"/>
    </location>
</feature>
<evidence type="ECO:0000256" key="5">
    <source>
        <dbReference type="SAM" id="Phobius"/>
    </source>
</evidence>
<dbReference type="PRINTS" id="PR01435">
    <property type="entry name" value="NPOXDRDTASE5"/>
</dbReference>
<feature type="transmembrane region" description="Helical" evidence="5">
    <location>
        <begin position="282"/>
        <end position="297"/>
    </location>
</feature>
<reference evidence="8" key="1">
    <citation type="journal article" date="2020" name="mSystems">
        <title>Genome- and Community-Level Interaction Insights into Carbon Utilization and Element Cycling Functions of Hydrothermarchaeota in Hydrothermal Sediment.</title>
        <authorList>
            <person name="Zhou Z."/>
            <person name="Liu Y."/>
            <person name="Xu W."/>
            <person name="Pan J."/>
            <person name="Luo Z.H."/>
            <person name="Li M."/>
        </authorList>
    </citation>
    <scope>NUCLEOTIDE SEQUENCE [LARGE SCALE GENOMIC DNA]</scope>
    <source>
        <strain evidence="8">SpSt-1038</strain>
    </source>
</reference>
<dbReference type="PRINTS" id="PR01434">
    <property type="entry name" value="NADHDHGNASE5"/>
</dbReference>
<dbReference type="GO" id="GO:0042773">
    <property type="term" value="P:ATP synthesis coupled electron transport"/>
    <property type="evidence" value="ECO:0007669"/>
    <property type="project" value="InterPro"/>
</dbReference>
<feature type="transmembrane region" description="Helical" evidence="5">
    <location>
        <begin position="677"/>
        <end position="698"/>
    </location>
</feature>
<dbReference type="NCBIfam" id="TIGR01974">
    <property type="entry name" value="NDH_I_L"/>
    <property type="match status" value="1"/>
</dbReference>
<dbReference type="InterPro" id="IPR001750">
    <property type="entry name" value="ND/Mrp_TM"/>
</dbReference>
<dbReference type="GO" id="GO:0015990">
    <property type="term" value="P:electron transport coupled proton transport"/>
    <property type="evidence" value="ECO:0007669"/>
    <property type="project" value="TreeGrafter"/>
</dbReference>
<feature type="transmembrane region" description="Helical" evidence="5">
    <location>
        <begin position="90"/>
        <end position="110"/>
    </location>
</feature>
<feature type="transmembrane region" description="Helical" evidence="5">
    <location>
        <begin position="459"/>
        <end position="480"/>
    </location>
</feature>
<dbReference type="InterPro" id="IPR001516">
    <property type="entry name" value="Proton_antipo_N"/>
</dbReference>
<feature type="domain" description="NADH-Ubiquinone oxidoreductase (complex I) chain 5 N-terminal" evidence="7">
    <location>
        <begin position="122"/>
        <end position="171"/>
    </location>
</feature>
<feature type="transmembrane region" description="Helical" evidence="5">
    <location>
        <begin position="240"/>
        <end position="262"/>
    </location>
</feature>
<dbReference type="GO" id="GO:0008137">
    <property type="term" value="F:NADH dehydrogenase (ubiquinone) activity"/>
    <property type="evidence" value="ECO:0007669"/>
    <property type="project" value="InterPro"/>
</dbReference>
<evidence type="ECO:0000256" key="4">
    <source>
        <dbReference type="ARBA" id="ARBA00023136"/>
    </source>
</evidence>
<feature type="domain" description="NADH:quinone oxidoreductase/Mrp antiporter transmembrane" evidence="6">
    <location>
        <begin position="188"/>
        <end position="507"/>
    </location>
</feature>
<accession>A0A7J3UYD7</accession>
<evidence type="ECO:0000256" key="2">
    <source>
        <dbReference type="ARBA" id="ARBA00022692"/>
    </source>
</evidence>
<feature type="transmembrane region" description="Helical" evidence="5">
    <location>
        <begin position="171"/>
        <end position="188"/>
    </location>
</feature>
<evidence type="ECO:0000313" key="8">
    <source>
        <dbReference type="EMBL" id="HHI48886.1"/>
    </source>
</evidence>
<dbReference type="PANTHER" id="PTHR42829:SF2">
    <property type="entry name" value="NADH-UBIQUINONE OXIDOREDUCTASE CHAIN 5"/>
    <property type="match status" value="1"/>
</dbReference>
<feature type="transmembrane region" description="Helical" evidence="5">
    <location>
        <begin position="384"/>
        <end position="405"/>
    </location>
</feature>
<sequence length="701" mass="76138">MNNLRILGRLKNPSSCFPNTNRRTGDQNAPFNCSSYLVFRTNCIPDPSHRLLVKSVWVVRMEQPLLWFSIVLPCAVGALCFPFGRRSGYAVASSSAISFLIIGSFALPAIEGEVDHVQGFEWWGIQGAKVSFGLIVDPISVLMGLIVSFISIAVFIYSIEYMRNEEGPSRFWFLMSCFESSMLLLVFSDNFIMSFLGWEGVGLSSYFLIGHYYRDQKERWLGGPEGVAPFERPSICGEKALLSTGLADSLMLVGIMMIFSIYGTFDYLEIQTLASTKLVNPSYILAASLLLVMGPLGKSAQFPFNEWLPEAMSGPTPVSALLHSATMVKAGVYLVARVSPIFYSLSLISPVASSSFFLVAATAGLLTALIGSLYGMFALEMKKVLAYSTVSQLGFMFVALGIAGISGDPLLGLSAAIFHIFAHSIFKASLFLGAGSAIHVSHTIYITEMGSLVKKAPKTFVAMLISALSLCALPPLMGFWSKDAILAAVYPVNAIAAILLAMSSAMTCFYSVRLLWYTFVAPARKEAHEKEAWLLAAPALMLSGLTLLLGLFGQSIEHLISESLSHALDLVGPHNSGAYAALFLSAFALLSGLGTAYLMYFRRNRAALGLARLTAGMRESLMKRPVDRLYYGVARAVKAVSRSACSFEVFLDKSSQALARATLESARRLSRVHSGDLNRYLSIAGALLLLLIGFLLLVNLI</sequence>